<proteinExistence type="predicted"/>
<organism evidence="1 2">
    <name type="scientific">Streptomyces decoyicus</name>
    <dbReference type="NCBI Taxonomy" id="249567"/>
    <lineage>
        <taxon>Bacteria</taxon>
        <taxon>Bacillati</taxon>
        <taxon>Actinomycetota</taxon>
        <taxon>Actinomycetes</taxon>
        <taxon>Kitasatosporales</taxon>
        <taxon>Streptomycetaceae</taxon>
        <taxon>Streptomyces</taxon>
    </lineage>
</organism>
<evidence type="ECO:0000313" key="2">
    <source>
        <dbReference type="Proteomes" id="UP001344251"/>
    </source>
</evidence>
<dbReference type="RefSeq" id="WP_326623263.1">
    <property type="nucleotide sequence ID" value="NZ_CP109106.1"/>
</dbReference>
<evidence type="ECO:0000313" key="1">
    <source>
        <dbReference type="EMBL" id="WSB73647.1"/>
    </source>
</evidence>
<dbReference type="EMBL" id="CP109106">
    <property type="protein sequence ID" value="WSB73647.1"/>
    <property type="molecule type" value="Genomic_DNA"/>
</dbReference>
<dbReference type="Proteomes" id="UP001344251">
    <property type="component" value="Chromosome"/>
</dbReference>
<reference evidence="1 2" key="1">
    <citation type="submission" date="2022-10" db="EMBL/GenBank/DDBJ databases">
        <title>The complete genomes of actinobacterial strains from the NBC collection.</title>
        <authorList>
            <person name="Joergensen T.S."/>
            <person name="Alvarez Arevalo M."/>
            <person name="Sterndorff E.B."/>
            <person name="Faurdal D."/>
            <person name="Vuksanovic O."/>
            <person name="Mourched A.-S."/>
            <person name="Charusanti P."/>
            <person name="Shaw S."/>
            <person name="Blin K."/>
            <person name="Weber T."/>
        </authorList>
    </citation>
    <scope>NUCLEOTIDE SEQUENCE [LARGE SCALE GENOMIC DNA]</scope>
    <source>
        <strain evidence="1 2">NBC 01774</strain>
    </source>
</reference>
<accession>A0ABZ1FT47</accession>
<keyword evidence="2" id="KW-1185">Reference proteome</keyword>
<name>A0ABZ1FT47_9ACTN</name>
<protein>
    <submittedName>
        <fullName evidence="1">Uncharacterized protein</fullName>
    </submittedName>
</protein>
<gene>
    <name evidence="1" type="ORF">OG863_40090</name>
</gene>
<sequence>MDAEEADEGDRIRIGGLPGFVQDAVGPYLPGQQPDLVERARIAQ</sequence>